<feature type="domain" description="DDE Tnp4" evidence="3">
    <location>
        <begin position="9"/>
        <end position="113"/>
    </location>
</feature>
<dbReference type="HOGENOM" id="CLU_018552_9_0_1"/>
<organism>
    <name type="scientific">Serpula lacrymans var. lacrymans (strain S7.9)</name>
    <name type="common">Dry rot fungus</name>
    <dbReference type="NCBI Taxonomy" id="578457"/>
    <lineage>
        <taxon>Eukaryota</taxon>
        <taxon>Fungi</taxon>
        <taxon>Dikarya</taxon>
        <taxon>Basidiomycota</taxon>
        <taxon>Agaricomycotina</taxon>
        <taxon>Agaricomycetes</taxon>
        <taxon>Agaricomycetidae</taxon>
        <taxon>Boletales</taxon>
        <taxon>Coniophorineae</taxon>
        <taxon>Serpulaceae</taxon>
        <taxon>Serpula</taxon>
    </lineage>
</organism>
<accession>F8NDN9</accession>
<name>F8NDN9_SERL9</name>
<dbReference type="RefSeq" id="XP_007312207.1">
    <property type="nucleotide sequence ID" value="XM_007312145.1"/>
</dbReference>
<sequence>MLVLLTTSAFHDTHIYNKHQTLFGPNEWIWADSAYPSEKWCVVPFKKPPGGQITHNQKVFNYHLSKISVCTEHTFAALREHFQSLKNLRINNNDTNEHRFAMAWIKCCLILHNMIIDIEEKRGENTANWALEEGLEEISDEEEDLEMTEDKGIPAFDNSLSHGQNFCDSLMDPILRALARAPA</sequence>
<comment type="cofactor">
    <cofactor evidence="1">
        <name>a divalent metal cation</name>
        <dbReference type="ChEBI" id="CHEBI:60240"/>
    </cofactor>
</comment>
<dbReference type="AlphaFoldDB" id="F8NDN9"/>
<protein>
    <recommendedName>
        <fullName evidence="3">DDE Tnp4 domain-containing protein</fullName>
    </recommendedName>
</protein>
<dbReference type="GO" id="GO:0046872">
    <property type="term" value="F:metal ion binding"/>
    <property type="evidence" value="ECO:0007669"/>
    <property type="project" value="UniProtKB-KW"/>
</dbReference>
<evidence type="ECO:0000256" key="1">
    <source>
        <dbReference type="ARBA" id="ARBA00001968"/>
    </source>
</evidence>
<dbReference type="Pfam" id="PF13359">
    <property type="entry name" value="DDE_Tnp_4"/>
    <property type="match status" value="1"/>
</dbReference>
<dbReference type="KEGG" id="sla:SERLADRAFT_431837"/>
<gene>
    <name evidence="4" type="ORF">SERLADRAFT_431837</name>
</gene>
<dbReference type="GeneID" id="18813836"/>
<dbReference type="EMBL" id="GL945428">
    <property type="protein sequence ID" value="EGO30323.1"/>
    <property type="molecule type" value="Genomic_DNA"/>
</dbReference>
<dbReference type="Proteomes" id="UP000008064">
    <property type="component" value="Unassembled WGS sequence"/>
</dbReference>
<dbReference type="InterPro" id="IPR027806">
    <property type="entry name" value="HARBI1_dom"/>
</dbReference>
<keyword evidence="2" id="KW-0479">Metal-binding</keyword>
<evidence type="ECO:0000313" key="4">
    <source>
        <dbReference type="EMBL" id="EGO30323.1"/>
    </source>
</evidence>
<proteinExistence type="predicted"/>
<evidence type="ECO:0000256" key="2">
    <source>
        <dbReference type="ARBA" id="ARBA00022723"/>
    </source>
</evidence>
<reference evidence="4" key="1">
    <citation type="submission" date="2011-04" db="EMBL/GenBank/DDBJ databases">
        <title>Evolution of plant cell wall degrading machinery underlies the functional diversity of forest fungi.</title>
        <authorList>
            <consortium name="US DOE Joint Genome Institute (JGI-PGF)"/>
            <person name="Eastwood D.C."/>
            <person name="Floudas D."/>
            <person name="Binder M."/>
            <person name="Majcherczyk A."/>
            <person name="Schneider P."/>
            <person name="Aerts A."/>
            <person name="Asiegbu F.O."/>
            <person name="Baker S.E."/>
            <person name="Barry K."/>
            <person name="Bendiksby M."/>
            <person name="Blumentritt M."/>
            <person name="Coutinho P.M."/>
            <person name="Cullen D."/>
            <person name="Cullen D."/>
            <person name="Gathman A."/>
            <person name="Goodell B."/>
            <person name="Henrissat B."/>
            <person name="Ihrmark K."/>
            <person name="Kauserud H."/>
            <person name="Kohler A."/>
            <person name="LaButti K."/>
            <person name="Lapidus A."/>
            <person name="Lavin J.L."/>
            <person name="Lee Y.-H."/>
            <person name="Lindquist E."/>
            <person name="Lilly W."/>
            <person name="Lucas S."/>
            <person name="Morin E."/>
            <person name="Murat C."/>
            <person name="Oguiza J.A."/>
            <person name="Park J."/>
            <person name="Pisabarro A.G."/>
            <person name="Riley R."/>
            <person name="Rosling A."/>
            <person name="Salamov A."/>
            <person name="Schmidt O."/>
            <person name="Schmutz J."/>
            <person name="Skrede I."/>
            <person name="Stenlid J."/>
            <person name="Wiebenga A."/>
            <person name="Xie X."/>
            <person name="Kues U."/>
            <person name="Hibbett D.S."/>
            <person name="Hoffmeister D."/>
            <person name="Hogberg N."/>
            <person name="Martin F."/>
            <person name="Grigoriev I.V."/>
            <person name="Watkinson S.C."/>
        </authorList>
    </citation>
    <scope>NUCLEOTIDE SEQUENCE</scope>
    <source>
        <strain evidence="4">S7.9</strain>
    </source>
</reference>
<dbReference type="OrthoDB" id="2659088at2759"/>
<evidence type="ECO:0000259" key="3">
    <source>
        <dbReference type="Pfam" id="PF13359"/>
    </source>
</evidence>